<organism evidence="4 5">
    <name type="scientific">Lepidopterella palustris CBS 459.81</name>
    <dbReference type="NCBI Taxonomy" id="1314670"/>
    <lineage>
        <taxon>Eukaryota</taxon>
        <taxon>Fungi</taxon>
        <taxon>Dikarya</taxon>
        <taxon>Ascomycota</taxon>
        <taxon>Pezizomycotina</taxon>
        <taxon>Dothideomycetes</taxon>
        <taxon>Pleosporomycetidae</taxon>
        <taxon>Mytilinidiales</taxon>
        <taxon>Argynnaceae</taxon>
        <taxon>Lepidopterella</taxon>
    </lineage>
</organism>
<feature type="domain" description="VWFA" evidence="3">
    <location>
        <begin position="44"/>
        <end position="176"/>
    </location>
</feature>
<keyword evidence="2" id="KW-0732">Signal</keyword>
<proteinExistence type="predicted"/>
<dbReference type="OrthoDB" id="301415at2759"/>
<reference evidence="4 5" key="1">
    <citation type="journal article" date="2016" name="Nat. Commun.">
        <title>Ectomycorrhizal ecology is imprinted in the genome of the dominant symbiotic fungus Cenococcum geophilum.</title>
        <authorList>
            <consortium name="DOE Joint Genome Institute"/>
            <person name="Peter M."/>
            <person name="Kohler A."/>
            <person name="Ohm R.A."/>
            <person name="Kuo A."/>
            <person name="Krutzmann J."/>
            <person name="Morin E."/>
            <person name="Arend M."/>
            <person name="Barry K.W."/>
            <person name="Binder M."/>
            <person name="Choi C."/>
            <person name="Clum A."/>
            <person name="Copeland A."/>
            <person name="Grisel N."/>
            <person name="Haridas S."/>
            <person name="Kipfer T."/>
            <person name="LaButti K."/>
            <person name="Lindquist E."/>
            <person name="Lipzen A."/>
            <person name="Maire R."/>
            <person name="Meier B."/>
            <person name="Mihaltcheva S."/>
            <person name="Molinier V."/>
            <person name="Murat C."/>
            <person name="Poggeler S."/>
            <person name="Quandt C.A."/>
            <person name="Sperisen C."/>
            <person name="Tritt A."/>
            <person name="Tisserant E."/>
            <person name="Crous P.W."/>
            <person name="Henrissat B."/>
            <person name="Nehls U."/>
            <person name="Egli S."/>
            <person name="Spatafora J.W."/>
            <person name="Grigoriev I.V."/>
            <person name="Martin F.M."/>
        </authorList>
    </citation>
    <scope>NUCLEOTIDE SEQUENCE [LARGE SCALE GENOMIC DNA]</scope>
    <source>
        <strain evidence="4 5">CBS 459.81</strain>
    </source>
</reference>
<keyword evidence="5" id="KW-1185">Reference proteome</keyword>
<dbReference type="AlphaFoldDB" id="A0A8E2JJ77"/>
<evidence type="ECO:0000256" key="2">
    <source>
        <dbReference type="SAM" id="SignalP"/>
    </source>
</evidence>
<evidence type="ECO:0000259" key="3">
    <source>
        <dbReference type="Pfam" id="PF00092"/>
    </source>
</evidence>
<feature type="compositionally biased region" description="Low complexity" evidence="1">
    <location>
        <begin position="454"/>
        <end position="465"/>
    </location>
</feature>
<evidence type="ECO:0000313" key="4">
    <source>
        <dbReference type="EMBL" id="OCK84317.1"/>
    </source>
</evidence>
<feature type="compositionally biased region" description="Pro residues" evidence="1">
    <location>
        <begin position="604"/>
        <end position="617"/>
    </location>
</feature>
<feature type="chain" id="PRO_5034291683" description="VWFA domain-containing protein" evidence="2">
    <location>
        <begin position="18"/>
        <end position="699"/>
    </location>
</feature>
<feature type="compositionally biased region" description="Low complexity" evidence="1">
    <location>
        <begin position="589"/>
        <end position="603"/>
    </location>
</feature>
<dbReference type="CDD" id="cd00198">
    <property type="entry name" value="vWFA"/>
    <property type="match status" value="1"/>
</dbReference>
<gene>
    <name evidence="4" type="ORF">K432DRAFT_289216</name>
</gene>
<dbReference type="Gene3D" id="3.40.50.410">
    <property type="entry name" value="von Willebrand factor, type A domain"/>
    <property type="match status" value="1"/>
</dbReference>
<feature type="compositionally biased region" description="Polar residues" evidence="1">
    <location>
        <begin position="413"/>
        <end position="425"/>
    </location>
</feature>
<evidence type="ECO:0000256" key="1">
    <source>
        <dbReference type="SAM" id="MobiDB-lite"/>
    </source>
</evidence>
<name>A0A8E2JJ77_9PEZI</name>
<feature type="compositionally biased region" description="Pro residues" evidence="1">
    <location>
        <begin position="550"/>
        <end position="560"/>
    </location>
</feature>
<sequence length="699" mass="72994">MKLNLAVSFSLAAIAAATPLNSRGLSACKNLKATSNNGGRKMGIVIDSSGSMVDTDPYNLRLVAGRSINDWLITSKEASGNKKEDLVTVVMFSDVATVLYPLGDPSGADSVFAEIGADGGTFIAGGVDAAVGELTKAGHDPTANVSGIVVLTDGEDTDTVTLVESINKCADLGIRVSFGFLTYDASYQDPTVLTAILETGGMYATIDGSTAQNSFVNLMIVHGLTDDDNPSAKGSTTLVDGLSLASFLDSSGSSILIYNAQAGEKLDFSITSVNINGSLTATATDANGKELGSTTISYTDFAQDLMVTAATTGKLQLKIDGDADQTNALFIVGVNSSIPIQNCTLAPTGSGGLSAGAKAGIGISVPLIIGLIGAGSFFLWKYWKSIPGTGASPPTYTPNQPGMDAIYKGPMIQTGSAMPTPQPMSTGAHPGWAMPPPVHPPAKGGKPGKDGDPDQQPQNDPNNPQHFSQQDPNQHYPNQTDPSQQQPNYNQPDPSHPTQADPSHPTQADPSHPTQADPSHPTQADPSHPTQADPSNPSHPTQGDPSQPGQNPPQNPPHSPHTPHRLPRFRLFSRRRRNDDEDNKPPAPGMAVVAVAGAAMSPVSSPPTSPMASPPPGQQYIYPAPVQSPQQEYVNPVPMGSPPPGQQQYQYPAQQQYVPPGGIAASPPQQMYMAPPTQQPEAVSPIEAPGGQPWEQRRA</sequence>
<feature type="region of interest" description="Disordered" evidence="1">
    <location>
        <begin position="393"/>
        <end position="623"/>
    </location>
</feature>
<dbReference type="Pfam" id="PF00092">
    <property type="entry name" value="VWA"/>
    <property type="match status" value="1"/>
</dbReference>
<dbReference type="InterPro" id="IPR002035">
    <property type="entry name" value="VWF_A"/>
</dbReference>
<dbReference type="InterPro" id="IPR036465">
    <property type="entry name" value="vWFA_dom_sf"/>
</dbReference>
<feature type="region of interest" description="Disordered" evidence="1">
    <location>
        <begin position="657"/>
        <end position="699"/>
    </location>
</feature>
<dbReference type="Proteomes" id="UP000250266">
    <property type="component" value="Unassembled WGS sequence"/>
</dbReference>
<feature type="signal peptide" evidence="2">
    <location>
        <begin position="1"/>
        <end position="17"/>
    </location>
</feature>
<accession>A0A8E2JJ77</accession>
<feature type="compositionally biased region" description="Basic residues" evidence="1">
    <location>
        <begin position="561"/>
        <end position="576"/>
    </location>
</feature>
<evidence type="ECO:0000313" key="5">
    <source>
        <dbReference type="Proteomes" id="UP000250266"/>
    </source>
</evidence>
<protein>
    <recommendedName>
        <fullName evidence="3">VWFA domain-containing protein</fullName>
    </recommendedName>
</protein>
<dbReference type="SUPFAM" id="SSF53300">
    <property type="entry name" value="vWA-like"/>
    <property type="match status" value="1"/>
</dbReference>
<dbReference type="EMBL" id="KV744840">
    <property type="protein sequence ID" value="OCK84317.1"/>
    <property type="molecule type" value="Genomic_DNA"/>
</dbReference>
<feature type="compositionally biased region" description="Polar residues" evidence="1">
    <location>
        <begin position="466"/>
        <end position="541"/>
    </location>
</feature>